<reference evidence="2 3" key="2">
    <citation type="journal article" date="2024" name="Int. J. Syst. Evol. Microbiol.">
        <title>Promethearchaeum syntrophicum gen. nov., sp. nov., an anaerobic, obligately syntrophic archaeon, the first isolate of the lineage 'Asgard' archaea, and proposal of the new archaeal phylum Promethearchaeota phyl. nov. and kingdom Promethearchaeati regn. nov.</title>
        <authorList>
            <person name="Imachi H."/>
            <person name="Nobu M.K."/>
            <person name="Kato S."/>
            <person name="Takaki Y."/>
            <person name="Miyazaki M."/>
            <person name="Miyata M."/>
            <person name="Ogawara M."/>
            <person name="Saito Y."/>
            <person name="Sakai S."/>
            <person name="Tahara Y.O."/>
            <person name="Takano Y."/>
            <person name="Tasumi E."/>
            <person name="Uematsu K."/>
            <person name="Yoshimura T."/>
            <person name="Itoh T."/>
            <person name="Ohkuma M."/>
            <person name="Takai K."/>
        </authorList>
    </citation>
    <scope>NUCLEOTIDE SEQUENCE [LARGE SCALE GENOMIC DNA]</scope>
    <source>
        <strain evidence="2 3">MK-D1</strain>
    </source>
</reference>
<gene>
    <name evidence="2" type="ORF">DSAG12_03039</name>
</gene>
<protein>
    <submittedName>
        <fullName evidence="2">Zinc ribbon domain-containing protein</fullName>
    </submittedName>
</protein>
<dbReference type="EMBL" id="CP042905">
    <property type="protein sequence ID" value="QEE17207.1"/>
    <property type="molecule type" value="Genomic_DNA"/>
</dbReference>
<accession>A0A5B9DED8</accession>
<feature type="transmembrane region" description="Helical" evidence="1">
    <location>
        <begin position="180"/>
        <end position="201"/>
    </location>
</feature>
<dbReference type="Proteomes" id="UP000321408">
    <property type="component" value="Chromosome"/>
</dbReference>
<feature type="transmembrane region" description="Helical" evidence="1">
    <location>
        <begin position="39"/>
        <end position="60"/>
    </location>
</feature>
<reference evidence="2 3" key="1">
    <citation type="journal article" date="2020" name="Nature">
        <title>Isolation of an archaeon at the prokaryote-eukaryote interface.</title>
        <authorList>
            <person name="Imachi H."/>
            <person name="Nobu M.K."/>
            <person name="Nakahara N."/>
            <person name="Morono Y."/>
            <person name="Ogawara M."/>
            <person name="Takaki Y."/>
            <person name="Takano Y."/>
            <person name="Uematsu K."/>
            <person name="Ikuta T."/>
            <person name="Ito M."/>
            <person name="Matsui Y."/>
            <person name="Miyazaki M."/>
            <person name="Murata K."/>
            <person name="Saito Y."/>
            <person name="Sakai S."/>
            <person name="Song C."/>
            <person name="Tasumi E."/>
            <person name="Yamanaka Y."/>
            <person name="Yamaguchi T."/>
            <person name="Kamagata Y."/>
            <person name="Tamaki H."/>
            <person name="Takai K."/>
        </authorList>
    </citation>
    <scope>NUCLEOTIDE SEQUENCE [LARGE SCALE GENOMIC DNA]</scope>
    <source>
        <strain evidence="2 3">MK-D1</strain>
    </source>
</reference>
<dbReference type="RefSeq" id="WP_147664114.1">
    <property type="nucleotide sequence ID" value="NZ_CP042905.2"/>
</dbReference>
<keyword evidence="1" id="KW-0812">Transmembrane</keyword>
<feature type="transmembrane region" description="Helical" evidence="1">
    <location>
        <begin position="72"/>
        <end position="101"/>
    </location>
</feature>
<dbReference type="GeneID" id="41331012"/>
<keyword evidence="1" id="KW-0472">Membrane</keyword>
<evidence type="ECO:0000256" key="1">
    <source>
        <dbReference type="SAM" id="Phobius"/>
    </source>
</evidence>
<evidence type="ECO:0000313" key="2">
    <source>
        <dbReference type="EMBL" id="QEE17207.1"/>
    </source>
</evidence>
<feature type="transmembrane region" description="Helical" evidence="1">
    <location>
        <begin position="221"/>
        <end position="243"/>
    </location>
</feature>
<dbReference type="AlphaFoldDB" id="A0A5B9DED8"/>
<dbReference type="KEGG" id="psyt:DSAG12_03039"/>
<organism evidence="2 3">
    <name type="scientific">Promethearchaeum syntrophicum</name>
    <dbReference type="NCBI Taxonomy" id="2594042"/>
    <lineage>
        <taxon>Archaea</taxon>
        <taxon>Promethearchaeati</taxon>
        <taxon>Promethearchaeota</taxon>
        <taxon>Promethearchaeia</taxon>
        <taxon>Promethearchaeales</taxon>
        <taxon>Promethearchaeaceae</taxon>
        <taxon>Promethearchaeum</taxon>
    </lineage>
</organism>
<feature type="transmembrane region" description="Helical" evidence="1">
    <location>
        <begin position="113"/>
        <end position="135"/>
    </location>
</feature>
<feature type="transmembrane region" description="Helical" evidence="1">
    <location>
        <begin position="141"/>
        <end position="159"/>
    </location>
</feature>
<sequence>MSNINNIGNIYNEEQMDNRSIYDLSIYGRAMKFYAIGKLIWTVFSFILVFVLQSSIFGLLELTESEMMENAGSIMLLFLFVLVGGAGGGIFIIVRYIIYVLKLNKASNSSLGVALRTIFYIEIAVFAGYIISAFLTIPEAIYVDLIIFSLLIASTIYLGKWVNSLPHDRIDENKKSQMIFWIRFMGFGLIVKFGEIVRLFASTSLDSLDSAGIILTDIGDILLIIGMLKTANAIMATFNRSAAPQSQYSMDMRNRGPVQRPHPEKVQYPPRSNMPSTTINSPGINNICPYCGSPIIDAGSKFCAVCGKKRD</sequence>
<keyword evidence="3" id="KW-1185">Reference proteome</keyword>
<name>A0A5B9DED8_9ARCH</name>
<keyword evidence="1" id="KW-1133">Transmembrane helix</keyword>
<proteinExistence type="predicted"/>
<evidence type="ECO:0000313" key="3">
    <source>
        <dbReference type="Proteomes" id="UP000321408"/>
    </source>
</evidence>